<protein>
    <submittedName>
        <fullName evidence="2">Dialkylrecorsinol condensing enzyme</fullName>
    </submittedName>
</protein>
<sequence length="308" mass="34430">MSQLPKILVVYFTQTGQLKRIIDNVLAPLQGKAAVVYEQLEPESPFPFPWPKQQFFDAMPETVLARPRAIKPLKVNPDEHFDLVIMAYQPWFLSPSQPVAAFLQSPEAARLLKGRPVVTLLGCRNMWINAQEKVKRYLHQLGANLVGHIALADTHHNLVSLITILRWSTKGKKDAFFIFPPAGVQEKDIVGAARFAAPIAEALEKKAFSGLHGQLLALRSVEMKPGLIVLEMRGVKPFRFFANFISAKGGPGDAARQGRVTLYRVILLLAIPFLSPFTTVASWLKLLLLRKQLNEDVAYYKGISLREG</sequence>
<organism evidence="2 3">
    <name type="scientific">Chitinophaga alhagiae</name>
    <dbReference type="NCBI Taxonomy" id="2203219"/>
    <lineage>
        <taxon>Bacteria</taxon>
        <taxon>Pseudomonadati</taxon>
        <taxon>Bacteroidota</taxon>
        <taxon>Chitinophagia</taxon>
        <taxon>Chitinophagales</taxon>
        <taxon>Chitinophagaceae</taxon>
        <taxon>Chitinophaga</taxon>
    </lineage>
</organism>
<dbReference type="Gene3D" id="3.40.50.360">
    <property type="match status" value="1"/>
</dbReference>
<feature type="transmembrane region" description="Helical" evidence="1">
    <location>
        <begin position="262"/>
        <end position="284"/>
    </location>
</feature>
<name>A0ABN5LQG5_9BACT</name>
<dbReference type="InterPro" id="IPR029039">
    <property type="entry name" value="Flavoprotein-like_sf"/>
</dbReference>
<accession>A0ABN5LQG5</accession>
<reference evidence="2 3" key="1">
    <citation type="submission" date="2018-05" db="EMBL/GenBank/DDBJ databases">
        <title>Chitinophaga sp. nov., isolated from rhizosphere soil of Alhagi.</title>
        <authorList>
            <person name="Liu Y."/>
        </authorList>
    </citation>
    <scope>NUCLEOTIDE SEQUENCE [LARGE SCALE GENOMIC DNA]</scope>
    <source>
        <strain evidence="2 3">T22</strain>
    </source>
</reference>
<evidence type="ECO:0000313" key="3">
    <source>
        <dbReference type="Proteomes" id="UP000246099"/>
    </source>
</evidence>
<dbReference type="EMBL" id="CP029600">
    <property type="protein sequence ID" value="AWO00740.1"/>
    <property type="molecule type" value="Genomic_DNA"/>
</dbReference>
<evidence type="ECO:0000313" key="2">
    <source>
        <dbReference type="EMBL" id="AWO00740.1"/>
    </source>
</evidence>
<evidence type="ECO:0000256" key="1">
    <source>
        <dbReference type="SAM" id="Phobius"/>
    </source>
</evidence>
<dbReference type="SUPFAM" id="SSF52218">
    <property type="entry name" value="Flavoproteins"/>
    <property type="match status" value="1"/>
</dbReference>
<proteinExistence type="predicted"/>
<gene>
    <name evidence="2" type="ORF">DLD77_03015</name>
</gene>
<keyword evidence="1" id="KW-1133">Transmembrane helix</keyword>
<keyword evidence="1" id="KW-0472">Membrane</keyword>
<dbReference type="Proteomes" id="UP000246099">
    <property type="component" value="Chromosome"/>
</dbReference>
<dbReference type="RefSeq" id="WP_157986327.1">
    <property type="nucleotide sequence ID" value="NZ_CP029600.1"/>
</dbReference>
<keyword evidence="1" id="KW-0812">Transmembrane</keyword>
<keyword evidence="3" id="KW-1185">Reference proteome</keyword>